<organism evidence="2 3">
    <name type="scientific">Kocuria rhizophila (strain ATCC 9341 / DSM 348 / NBRC 103217 / DC2201)</name>
    <dbReference type="NCBI Taxonomy" id="378753"/>
    <lineage>
        <taxon>Bacteria</taxon>
        <taxon>Bacillati</taxon>
        <taxon>Actinomycetota</taxon>
        <taxon>Actinomycetes</taxon>
        <taxon>Micrococcales</taxon>
        <taxon>Micrococcaceae</taxon>
        <taxon>Kocuria</taxon>
    </lineage>
</organism>
<dbReference type="KEGG" id="krh:KRH_09610"/>
<evidence type="ECO:0000313" key="2">
    <source>
        <dbReference type="EMBL" id="BAG29308.1"/>
    </source>
</evidence>
<dbReference type="AlphaFoldDB" id="B2GLW7"/>
<dbReference type="HOGENOM" id="CLU_2752522_0_0_11"/>
<accession>B2GLW7</accession>
<evidence type="ECO:0000313" key="3">
    <source>
        <dbReference type="Proteomes" id="UP000008838"/>
    </source>
</evidence>
<dbReference type="Proteomes" id="UP000008838">
    <property type="component" value="Chromosome"/>
</dbReference>
<keyword evidence="3" id="KW-1185">Reference proteome</keyword>
<dbReference type="EMBL" id="AP009152">
    <property type="protein sequence ID" value="BAG29308.1"/>
    <property type="molecule type" value="Genomic_DNA"/>
</dbReference>
<protein>
    <submittedName>
        <fullName evidence="2">Uncharacterized protein</fullName>
    </submittedName>
</protein>
<keyword evidence="1" id="KW-0732">Signal</keyword>
<gene>
    <name evidence="2" type="ordered locus">KRH_09610</name>
</gene>
<proteinExistence type="predicted"/>
<sequence>MFGRACSPILCLLIANLCVQAIHANGPRWLYLVAPQSICAGLIGVTPLIQGGVRERAELRAFVRDDRSLS</sequence>
<reference evidence="2 3" key="1">
    <citation type="journal article" date="2008" name="J. Bacteriol.">
        <title>Complete genome sequence of the soil actinomycete Kocuria rhizophila.</title>
        <authorList>
            <person name="Takarada H."/>
            <person name="Sekine M."/>
            <person name="Kosugi H."/>
            <person name="Matsuo Y."/>
            <person name="Fujisawa T."/>
            <person name="Omata S."/>
            <person name="Kishi E."/>
            <person name="Shimizu A."/>
            <person name="Tsukatani N."/>
            <person name="Tanikawa S."/>
            <person name="Fujita N."/>
            <person name="Harayama S."/>
        </authorList>
    </citation>
    <scope>NUCLEOTIDE SEQUENCE [LARGE SCALE GENOMIC DNA]</scope>
    <source>
        <strain evidence="3">ATCC 9341 / DSM 348 / NBRC 103217 / DC2201</strain>
    </source>
</reference>
<name>B2GLW7_KOCRD</name>
<evidence type="ECO:0000256" key="1">
    <source>
        <dbReference type="SAM" id="SignalP"/>
    </source>
</evidence>
<feature type="chain" id="PRO_5039570141" evidence="1">
    <location>
        <begin position="22"/>
        <end position="70"/>
    </location>
</feature>
<feature type="signal peptide" evidence="1">
    <location>
        <begin position="1"/>
        <end position="21"/>
    </location>
</feature>